<dbReference type="SUPFAM" id="SSF48264">
    <property type="entry name" value="Cytochrome P450"/>
    <property type="match status" value="1"/>
</dbReference>
<evidence type="ECO:0000256" key="11">
    <source>
        <dbReference type="ARBA" id="ARBA00023004"/>
    </source>
</evidence>
<evidence type="ECO:0000256" key="13">
    <source>
        <dbReference type="ARBA" id="ARBA00023033"/>
    </source>
</evidence>
<comment type="pathway">
    <text evidence="3">Antibiotic biosynthesis.</text>
</comment>
<keyword evidence="12" id="KW-0843">Virulence</keyword>
<keyword evidence="14" id="KW-0045">Antibiotic biosynthesis</keyword>
<evidence type="ECO:0000256" key="5">
    <source>
        <dbReference type="ARBA" id="ARBA00010617"/>
    </source>
</evidence>
<dbReference type="AlphaFoldDB" id="A0A8S9A170"/>
<dbReference type="VEuPathDB" id="FungiDB:SMAC_00265"/>
<keyword evidence="11 18" id="KW-0408">Iron</keyword>
<dbReference type="PANTHER" id="PTHR24305:SF236">
    <property type="entry name" value="PISATIN DEMETHYLASE"/>
    <property type="match status" value="1"/>
</dbReference>
<evidence type="ECO:0000256" key="8">
    <source>
        <dbReference type="ARBA" id="ARBA00022723"/>
    </source>
</evidence>
<organism evidence="19 20">
    <name type="scientific">Sordaria macrospora</name>
    <dbReference type="NCBI Taxonomy" id="5147"/>
    <lineage>
        <taxon>Eukaryota</taxon>
        <taxon>Fungi</taxon>
        <taxon>Dikarya</taxon>
        <taxon>Ascomycota</taxon>
        <taxon>Pezizomycotina</taxon>
        <taxon>Sordariomycetes</taxon>
        <taxon>Sordariomycetidae</taxon>
        <taxon>Sordariales</taxon>
        <taxon>Sordariaceae</taxon>
        <taxon>Sordaria</taxon>
    </lineage>
</organism>
<comment type="pathway">
    <text evidence="4">Hormone biosynthesis.</text>
</comment>
<protein>
    <recommendedName>
        <fullName evidence="16">Cytochrome P450 monooxygenase ABA1</fullName>
    </recommendedName>
    <alternativeName>
        <fullName evidence="17">Abscisic acid biosynthesis protein 1</fullName>
    </alternativeName>
    <alternativeName>
        <fullName evidence="15">Cytochrome P450 monooxygenase aba1</fullName>
    </alternativeName>
</protein>
<comment type="similarity">
    <text evidence="5">Belongs to the cytochrome P450 family.</text>
</comment>
<dbReference type="EMBL" id="NMPR01000001">
    <property type="protein sequence ID" value="KAA8636837.1"/>
    <property type="molecule type" value="Genomic_DNA"/>
</dbReference>
<dbReference type="Pfam" id="PF00067">
    <property type="entry name" value="p450"/>
    <property type="match status" value="1"/>
</dbReference>
<comment type="caution">
    <text evidence="19">The sequence shown here is derived from an EMBL/GenBank/DDBJ whole genome shotgun (WGS) entry which is preliminary data.</text>
</comment>
<keyword evidence="7" id="KW-0812">Transmembrane</keyword>
<keyword evidence="9" id="KW-1133">Transmembrane helix</keyword>
<keyword evidence="13" id="KW-0503">Monooxygenase</keyword>
<dbReference type="GO" id="GO:0020037">
    <property type="term" value="F:heme binding"/>
    <property type="evidence" value="ECO:0007669"/>
    <property type="project" value="InterPro"/>
</dbReference>
<comment type="cofactor">
    <cofactor evidence="1 18">
        <name>heme</name>
        <dbReference type="ChEBI" id="CHEBI:30413"/>
    </cofactor>
</comment>
<evidence type="ECO:0000256" key="10">
    <source>
        <dbReference type="ARBA" id="ARBA00023002"/>
    </source>
</evidence>
<evidence type="ECO:0000256" key="3">
    <source>
        <dbReference type="ARBA" id="ARBA00004792"/>
    </source>
</evidence>
<evidence type="ECO:0000256" key="15">
    <source>
        <dbReference type="ARBA" id="ARBA00067672"/>
    </source>
</evidence>
<dbReference type="GO" id="GO:0005506">
    <property type="term" value="F:iron ion binding"/>
    <property type="evidence" value="ECO:0007669"/>
    <property type="project" value="InterPro"/>
</dbReference>
<evidence type="ECO:0000256" key="17">
    <source>
        <dbReference type="ARBA" id="ARBA00079990"/>
    </source>
</evidence>
<dbReference type="GO" id="GO:0004497">
    <property type="term" value="F:monooxygenase activity"/>
    <property type="evidence" value="ECO:0007669"/>
    <property type="project" value="UniProtKB-KW"/>
</dbReference>
<keyword evidence="6 18" id="KW-0349">Heme</keyword>
<evidence type="ECO:0000313" key="20">
    <source>
        <dbReference type="Proteomes" id="UP000433876"/>
    </source>
</evidence>
<dbReference type="InterPro" id="IPR050121">
    <property type="entry name" value="Cytochrome_P450_monoxygenase"/>
</dbReference>
<sequence length="512" mass="57895">MGVAALIYEARWLLTSVALAIWVALKIKQYYRLRHFKGPFGTGWFEIWHGLAYLSENSHLKFKEATDKYGPIARIGPNELMTSSIELLTHINGARNGYTRTRWWYLVGRFVPDRDTIFSELNEDIHNKRRAQMAGGYSGKENHELESSVDIHVAELVQLIRTKHCSTETKTKPFDLARKTQYLALDVISHIGFGEPFGDLVTDQDVGGYIEDVDKGTRASVYLLGFGLTELALGTPLMHLLGRSEKAKTGFGGMTANTRRIISKRLEDDPDMSKGTDMLASWFRHGLDKEQLITESIFQLIAGAETAATSMRSIMLYLLTHPRVYTRLQAEVDAAVKDGRAAPYPNIVSNATQRQLPYLWACCKEGMRMHPAVTNSSQKKVPPGGNTVMMEGKTVYLPGGTNIGYCVWGLNRDQKIFGADADYYRPERWLNEEDPKKLAQMNQVHEMLFGYGKYQCLGKPIALMEIGKTIFELMRNFDWSVTNVEEPWKETNTSGIFMTQDFLVEATERSVS</sequence>
<dbReference type="FunFam" id="1.10.630.10:FF:000076">
    <property type="entry name" value="Cytochrome P450 monooxygenase"/>
    <property type="match status" value="1"/>
</dbReference>
<dbReference type="GO" id="GO:0016705">
    <property type="term" value="F:oxidoreductase activity, acting on paired donors, with incorporation or reduction of molecular oxygen"/>
    <property type="evidence" value="ECO:0007669"/>
    <property type="project" value="InterPro"/>
</dbReference>
<keyword evidence="8 18" id="KW-0479">Metal-binding</keyword>
<feature type="binding site" description="axial binding residue" evidence="18">
    <location>
        <position position="456"/>
    </location>
    <ligand>
        <name>heme</name>
        <dbReference type="ChEBI" id="CHEBI:30413"/>
    </ligand>
    <ligandPart>
        <name>Fe</name>
        <dbReference type="ChEBI" id="CHEBI:18248"/>
    </ligandPart>
</feature>
<evidence type="ECO:0000256" key="4">
    <source>
        <dbReference type="ARBA" id="ARBA00004972"/>
    </source>
</evidence>
<dbReference type="InterPro" id="IPR002401">
    <property type="entry name" value="Cyt_P450_E_grp-I"/>
</dbReference>
<dbReference type="GO" id="GO:0016020">
    <property type="term" value="C:membrane"/>
    <property type="evidence" value="ECO:0007669"/>
    <property type="project" value="UniProtKB-SubCell"/>
</dbReference>
<gene>
    <name evidence="19" type="ORF">SMACR_00265</name>
</gene>
<proteinExistence type="inferred from homology"/>
<dbReference type="InterPro" id="IPR001128">
    <property type="entry name" value="Cyt_P450"/>
</dbReference>
<dbReference type="PRINTS" id="PR00385">
    <property type="entry name" value="P450"/>
</dbReference>
<evidence type="ECO:0000256" key="9">
    <source>
        <dbReference type="ARBA" id="ARBA00022989"/>
    </source>
</evidence>
<reference evidence="19 20" key="1">
    <citation type="submission" date="2017-07" db="EMBL/GenBank/DDBJ databases">
        <title>Genome sequence of the Sordaria macrospora wild type strain R19027.</title>
        <authorList>
            <person name="Nowrousian M."/>
            <person name="Teichert I."/>
            <person name="Kueck U."/>
        </authorList>
    </citation>
    <scope>NUCLEOTIDE SEQUENCE [LARGE SCALE GENOMIC DNA]</scope>
    <source>
        <strain evidence="19 20">R19027</strain>
        <tissue evidence="19">Mycelium</tissue>
    </source>
</reference>
<dbReference type="Gene3D" id="1.10.630.10">
    <property type="entry name" value="Cytochrome P450"/>
    <property type="match status" value="1"/>
</dbReference>
<comment type="subcellular location">
    <subcellularLocation>
        <location evidence="2">Membrane</location>
        <topology evidence="2">Single-pass membrane protein</topology>
    </subcellularLocation>
</comment>
<keyword evidence="10" id="KW-0560">Oxidoreductase</keyword>
<evidence type="ECO:0000256" key="18">
    <source>
        <dbReference type="PIRSR" id="PIRSR602401-1"/>
    </source>
</evidence>
<dbReference type="InterPro" id="IPR036396">
    <property type="entry name" value="Cyt_P450_sf"/>
</dbReference>
<evidence type="ECO:0000256" key="6">
    <source>
        <dbReference type="ARBA" id="ARBA00022617"/>
    </source>
</evidence>
<keyword evidence="9" id="KW-0472">Membrane</keyword>
<dbReference type="OMA" id="CYRPERW"/>
<dbReference type="PANTHER" id="PTHR24305">
    <property type="entry name" value="CYTOCHROME P450"/>
    <property type="match status" value="1"/>
</dbReference>
<accession>A0A8S9A170</accession>
<dbReference type="CDD" id="cd11060">
    <property type="entry name" value="CYP57A1-like"/>
    <property type="match status" value="1"/>
</dbReference>
<dbReference type="PRINTS" id="PR00463">
    <property type="entry name" value="EP450I"/>
</dbReference>
<dbReference type="GO" id="GO:0017000">
    <property type="term" value="P:antibiotic biosynthetic process"/>
    <property type="evidence" value="ECO:0007669"/>
    <property type="project" value="UniProtKB-KW"/>
</dbReference>
<evidence type="ECO:0000256" key="1">
    <source>
        <dbReference type="ARBA" id="ARBA00001971"/>
    </source>
</evidence>
<evidence type="ECO:0000256" key="7">
    <source>
        <dbReference type="ARBA" id="ARBA00022692"/>
    </source>
</evidence>
<name>A0A8S9A170_SORMA</name>
<dbReference type="Proteomes" id="UP000433876">
    <property type="component" value="Unassembled WGS sequence"/>
</dbReference>
<evidence type="ECO:0000256" key="16">
    <source>
        <dbReference type="ARBA" id="ARBA00068222"/>
    </source>
</evidence>
<evidence type="ECO:0000256" key="2">
    <source>
        <dbReference type="ARBA" id="ARBA00004167"/>
    </source>
</evidence>
<evidence type="ECO:0000256" key="14">
    <source>
        <dbReference type="ARBA" id="ARBA00023194"/>
    </source>
</evidence>
<evidence type="ECO:0000256" key="12">
    <source>
        <dbReference type="ARBA" id="ARBA00023026"/>
    </source>
</evidence>
<evidence type="ECO:0000313" key="19">
    <source>
        <dbReference type="EMBL" id="KAA8636837.1"/>
    </source>
</evidence>